<evidence type="ECO:0000313" key="1">
    <source>
        <dbReference type="EMBL" id="MEY8661580.1"/>
    </source>
</evidence>
<evidence type="ECO:0000313" key="2">
    <source>
        <dbReference type="Proteomes" id="UP001565236"/>
    </source>
</evidence>
<proteinExistence type="predicted"/>
<organism evidence="1 2">
    <name type="scientific">Ligilactobacillus faecis</name>
    <dbReference type="NCBI Taxonomy" id="762833"/>
    <lineage>
        <taxon>Bacteria</taxon>
        <taxon>Bacillati</taxon>
        <taxon>Bacillota</taxon>
        <taxon>Bacilli</taxon>
        <taxon>Lactobacillales</taxon>
        <taxon>Lactobacillaceae</taxon>
        <taxon>Ligilactobacillus</taxon>
    </lineage>
</organism>
<accession>A0ABV4DM72</accession>
<comment type="caution">
    <text evidence="1">The sequence shown here is derived from an EMBL/GenBank/DDBJ whole genome shotgun (WGS) entry which is preliminary data.</text>
</comment>
<sequence length="129" mass="14212">MGCYGVLEVTIGHIVGGKGYDRCDYVEFDTTGLITCYEIKVTLSDLMSTNKLSYVGDKNYLVVSKKLANEIEKINYNLGGVGLIVFDGKNLVLKKKSSKKVIGIGEKTELLEGIAKAACRDANKYYLDR</sequence>
<protein>
    <submittedName>
        <fullName evidence="1">Uncharacterized protein</fullName>
    </submittedName>
</protein>
<keyword evidence="2" id="KW-1185">Reference proteome</keyword>
<dbReference type="EMBL" id="JBCLUF010000003">
    <property type="protein sequence ID" value="MEY8661580.1"/>
    <property type="molecule type" value="Genomic_DNA"/>
</dbReference>
<reference evidence="1 2" key="1">
    <citation type="submission" date="2024-03" db="EMBL/GenBank/DDBJ databases">
        <title>Mouse gut bacterial collection (mGBC) of GemPharmatech.</title>
        <authorList>
            <person name="He Y."/>
            <person name="Dong L."/>
            <person name="Wu D."/>
            <person name="Gao X."/>
            <person name="Lin Z."/>
        </authorList>
    </citation>
    <scope>NUCLEOTIDE SEQUENCE [LARGE SCALE GENOMIC DNA]</scope>
    <source>
        <strain evidence="1 2">15-30</strain>
    </source>
</reference>
<dbReference type="Proteomes" id="UP001565236">
    <property type="component" value="Unassembled WGS sequence"/>
</dbReference>
<gene>
    <name evidence="1" type="ORF">AALT52_01530</name>
</gene>
<name>A0ABV4DM72_9LACO</name>
<dbReference type="RefSeq" id="WP_369940477.1">
    <property type="nucleotide sequence ID" value="NZ_JBCLUF010000003.1"/>
</dbReference>